<comment type="caution">
    <text evidence="2">The sequence shown here is derived from an EMBL/GenBank/DDBJ whole genome shotgun (WGS) entry which is preliminary data.</text>
</comment>
<keyword evidence="3" id="KW-1185">Reference proteome</keyword>
<dbReference type="GO" id="GO:0006555">
    <property type="term" value="P:methionine metabolic process"/>
    <property type="evidence" value="ECO:0007669"/>
    <property type="project" value="TreeGrafter"/>
</dbReference>
<evidence type="ECO:0000313" key="1">
    <source>
        <dbReference type="EMBL" id="GMR44918.1"/>
    </source>
</evidence>
<dbReference type="PANTHER" id="PTHR23418:SF1">
    <property type="entry name" value="INACTIVE ACIREDUCTONE DIOXYGENASE 2-RELATED"/>
    <property type="match status" value="1"/>
</dbReference>
<dbReference type="Pfam" id="PF03079">
    <property type="entry name" value="ARD"/>
    <property type="match status" value="1"/>
</dbReference>
<evidence type="ECO:0000313" key="2">
    <source>
        <dbReference type="EMBL" id="GMR44919.1"/>
    </source>
</evidence>
<dbReference type="InterPro" id="IPR014710">
    <property type="entry name" value="RmlC-like_jellyroll"/>
</dbReference>
<gene>
    <name evidence="1" type="ORF">PMAYCL1PPCAC_15113</name>
    <name evidence="2" type="ORF">PMAYCL1PPCAC_15114</name>
</gene>
<dbReference type="InterPro" id="IPR004313">
    <property type="entry name" value="ARD"/>
</dbReference>
<evidence type="ECO:0000313" key="3">
    <source>
        <dbReference type="Proteomes" id="UP001328107"/>
    </source>
</evidence>
<dbReference type="EMBL" id="BTRK01000004">
    <property type="protein sequence ID" value="GMR44919.1"/>
    <property type="molecule type" value="Genomic_DNA"/>
</dbReference>
<dbReference type="PANTHER" id="PTHR23418">
    <property type="entry name" value="ACIREDUCTONE DIOXYGENASE"/>
    <property type="match status" value="1"/>
</dbReference>
<proteinExistence type="predicted"/>
<reference evidence="3" key="1">
    <citation type="submission" date="2022-10" db="EMBL/GenBank/DDBJ databases">
        <title>Genome assembly of Pristionchus species.</title>
        <authorList>
            <person name="Yoshida K."/>
            <person name="Sommer R.J."/>
        </authorList>
    </citation>
    <scope>NUCLEOTIDE SEQUENCE [LARGE SCALE GENOMIC DNA]</scope>
    <source>
        <strain evidence="1 3">RS5460</strain>
    </source>
</reference>
<protein>
    <submittedName>
        <fullName evidence="2">Uncharacterized protein</fullName>
    </submittedName>
</protein>
<dbReference type="AlphaFoldDB" id="A0AAN5CI86"/>
<dbReference type="SUPFAM" id="SSF51182">
    <property type="entry name" value="RmlC-like cupins"/>
    <property type="match status" value="1"/>
</dbReference>
<name>A0AAN5CI86_9BILA</name>
<feature type="non-terminal residue" evidence="2">
    <location>
        <position position="1"/>
    </location>
</feature>
<dbReference type="Gene3D" id="2.60.120.10">
    <property type="entry name" value="Jelly Rolls"/>
    <property type="match status" value="1"/>
</dbReference>
<organism evidence="2 3">
    <name type="scientific">Pristionchus mayeri</name>
    <dbReference type="NCBI Taxonomy" id="1317129"/>
    <lineage>
        <taxon>Eukaryota</taxon>
        <taxon>Metazoa</taxon>
        <taxon>Ecdysozoa</taxon>
        <taxon>Nematoda</taxon>
        <taxon>Chromadorea</taxon>
        <taxon>Rhabditida</taxon>
        <taxon>Rhabditina</taxon>
        <taxon>Diplogasteromorpha</taxon>
        <taxon>Diplogasteroidea</taxon>
        <taxon>Neodiplogasteridae</taxon>
        <taxon>Pristionchus</taxon>
    </lineage>
</organism>
<accession>A0AAN5CI86</accession>
<dbReference type="Proteomes" id="UP001328107">
    <property type="component" value="Unassembled WGS sequence"/>
</dbReference>
<dbReference type="EMBL" id="BTRK01000004">
    <property type="protein sequence ID" value="GMR44918.1"/>
    <property type="molecule type" value="Genomic_DNA"/>
</dbReference>
<dbReference type="GO" id="GO:0010309">
    <property type="term" value="F:acireductone dioxygenase [iron(II)-requiring] activity"/>
    <property type="evidence" value="ECO:0007669"/>
    <property type="project" value="InterPro"/>
</dbReference>
<dbReference type="InterPro" id="IPR011051">
    <property type="entry name" value="RmlC_Cupin_sf"/>
</dbReference>
<sequence length="159" mass="18575">SLSKMVQIWEKDPFPHGDPRLPHHVYPPRRITPDDLFKRTGAHVWMVNISDPVSVSKRVTTLKLDRGYGREDILILDGSNSTNFIEKLDDLFVIRTHIEEQAQLILEGEAYFDIEDGENWIRILCEAGDLLTIPENTMFRIITTPKNFYKMKRFFKGEE</sequence>
<reference evidence="2" key="2">
    <citation type="submission" date="2023-06" db="EMBL/GenBank/DDBJ databases">
        <title>Genome assembly of Pristionchus species.</title>
        <authorList>
            <person name="Yoshida K."/>
            <person name="Sommer R.J."/>
        </authorList>
    </citation>
    <scope>NUCLEOTIDE SEQUENCE</scope>
    <source>
        <strain evidence="2">RS5460</strain>
    </source>
</reference>